<dbReference type="EMBL" id="AMFJ01028967">
    <property type="protein sequence ID" value="EKD44101.1"/>
    <property type="molecule type" value="Genomic_DNA"/>
</dbReference>
<accession>K1Z4C0</accession>
<feature type="domain" description="Glycosyl transferase family 1" evidence="1">
    <location>
        <begin position="207"/>
        <end position="359"/>
    </location>
</feature>
<comment type="caution">
    <text evidence="3">The sequence shown here is derived from an EMBL/GenBank/DDBJ whole genome shotgun (WGS) entry which is preliminary data.</text>
</comment>
<dbReference type="AlphaFoldDB" id="K1Z4C0"/>
<feature type="domain" description="Glycosyltransferase subfamily 4-like N-terminal" evidence="2">
    <location>
        <begin position="51"/>
        <end position="189"/>
    </location>
</feature>
<evidence type="ECO:0000259" key="2">
    <source>
        <dbReference type="Pfam" id="PF13439"/>
    </source>
</evidence>
<dbReference type="PANTHER" id="PTHR12526:SF634">
    <property type="entry name" value="BLL3361 PROTEIN"/>
    <property type="match status" value="1"/>
</dbReference>
<dbReference type="InterPro" id="IPR028098">
    <property type="entry name" value="Glyco_trans_4-like_N"/>
</dbReference>
<evidence type="ECO:0000259" key="1">
    <source>
        <dbReference type="Pfam" id="PF00534"/>
    </source>
</evidence>
<protein>
    <submittedName>
        <fullName evidence="3">Glycosyl transferase group 1</fullName>
    </submittedName>
</protein>
<dbReference type="GO" id="GO:0016757">
    <property type="term" value="F:glycosyltransferase activity"/>
    <property type="evidence" value="ECO:0007669"/>
    <property type="project" value="InterPro"/>
</dbReference>
<dbReference type="Gene3D" id="3.40.50.2000">
    <property type="entry name" value="Glycogen Phosphorylase B"/>
    <property type="match status" value="2"/>
</dbReference>
<sequence length="391" mass="46434">MQKIKVLKFLPYFPPHKGWLEIHIQEWSKWWVRSGYGEILNITFSVWQPDGIFEYSENGYRVIVLPAFELVSNFPFPAFWTRDFWRGMNEAKKFNADIINTHTRFFLSSLIGWIFAKIYRISWIHIEHGSDYVRLDSPFKTWIAWVFDQIIGRWIFSYADAVIPISEACKRFVGRFVTREMSVFYRWLDVVETGINKSLSDIKDKFSWKILVWFIGRLYKWKNVESFIRAYYELDDDTKEKIQPVVVGYGEDLERLKILDRENRFYFTGWKDSSIDIATQSQFDIHIHSSSPGGGLATTLLQAMYLGCLIIATPYEGADEAISNNTNGILLKDDSVEEIKRWILLGIENLDKRQKWSEINAQIIQEKFNWERNIKNYHNLFTQFLQTWKKL</sequence>
<dbReference type="Pfam" id="PF00534">
    <property type="entry name" value="Glycos_transf_1"/>
    <property type="match status" value="1"/>
</dbReference>
<dbReference type="CDD" id="cd03801">
    <property type="entry name" value="GT4_PimA-like"/>
    <property type="match status" value="1"/>
</dbReference>
<evidence type="ECO:0000313" key="3">
    <source>
        <dbReference type="EMBL" id="EKD44101.1"/>
    </source>
</evidence>
<dbReference type="PANTHER" id="PTHR12526">
    <property type="entry name" value="GLYCOSYLTRANSFERASE"/>
    <property type="match status" value="1"/>
</dbReference>
<proteinExistence type="predicted"/>
<name>K1Z4C0_9BACT</name>
<organism evidence="3">
    <name type="scientific">uncultured bacterium</name>
    <name type="common">gcode 4</name>
    <dbReference type="NCBI Taxonomy" id="1234023"/>
    <lineage>
        <taxon>Bacteria</taxon>
        <taxon>environmental samples</taxon>
    </lineage>
</organism>
<dbReference type="Pfam" id="PF13439">
    <property type="entry name" value="Glyco_transf_4"/>
    <property type="match status" value="1"/>
</dbReference>
<gene>
    <name evidence="3" type="ORF">ACD_71C00236G0001</name>
</gene>
<dbReference type="SUPFAM" id="SSF53756">
    <property type="entry name" value="UDP-Glycosyltransferase/glycogen phosphorylase"/>
    <property type="match status" value="1"/>
</dbReference>
<reference evidence="3" key="1">
    <citation type="journal article" date="2012" name="Science">
        <title>Fermentation, hydrogen, and sulfur metabolism in multiple uncultivated bacterial phyla.</title>
        <authorList>
            <person name="Wrighton K.C."/>
            <person name="Thomas B.C."/>
            <person name="Sharon I."/>
            <person name="Miller C.S."/>
            <person name="Castelle C.J."/>
            <person name="VerBerkmoes N.C."/>
            <person name="Wilkins M.J."/>
            <person name="Hettich R.L."/>
            <person name="Lipton M.S."/>
            <person name="Williams K.H."/>
            <person name="Long P.E."/>
            <person name="Banfield J.F."/>
        </authorList>
    </citation>
    <scope>NUCLEOTIDE SEQUENCE [LARGE SCALE GENOMIC DNA]</scope>
</reference>
<dbReference type="InterPro" id="IPR001296">
    <property type="entry name" value="Glyco_trans_1"/>
</dbReference>
<keyword evidence="3" id="KW-0808">Transferase</keyword>